<dbReference type="Gene3D" id="1.10.10.60">
    <property type="entry name" value="Homeodomain-like"/>
    <property type="match status" value="1"/>
</dbReference>
<dbReference type="InterPro" id="IPR018062">
    <property type="entry name" value="HTH_AraC-typ_CS"/>
</dbReference>
<keyword evidence="2" id="KW-0238">DNA-binding</keyword>
<dbReference type="PROSITE" id="PS00041">
    <property type="entry name" value="HTH_ARAC_FAMILY_1"/>
    <property type="match status" value="1"/>
</dbReference>
<dbReference type="SMART" id="SM00342">
    <property type="entry name" value="HTH_ARAC"/>
    <property type="match status" value="1"/>
</dbReference>
<evidence type="ECO:0000256" key="3">
    <source>
        <dbReference type="ARBA" id="ARBA00023163"/>
    </source>
</evidence>
<dbReference type="PANTHER" id="PTHR43280">
    <property type="entry name" value="ARAC-FAMILY TRANSCRIPTIONAL REGULATOR"/>
    <property type="match status" value="1"/>
</dbReference>
<keyword evidence="1" id="KW-0805">Transcription regulation</keyword>
<sequence>MKLHVRYDMVTVCKIVIQEQLDKLGIPYELNTLGEVEFQDPISIARREEINVMLGKYGIELLDDQKIIFVQRIKDTIIELINLDEKVSSAKFSDYLAQRLNYSYGHISKLFSDVTYTSIENFIILQKIERAKLLILNQSLTLTEVAWKLNYSSVQHLSNQFKKTTGITPTAFQRIIKMRRLQPGQNS</sequence>
<dbReference type="AlphaFoldDB" id="A0A9D7SWG9"/>
<evidence type="ECO:0000256" key="1">
    <source>
        <dbReference type="ARBA" id="ARBA00023015"/>
    </source>
</evidence>
<dbReference type="PROSITE" id="PS01124">
    <property type="entry name" value="HTH_ARAC_FAMILY_2"/>
    <property type="match status" value="1"/>
</dbReference>
<feature type="domain" description="HTH araC/xylS-type" evidence="4">
    <location>
        <begin position="75"/>
        <end position="175"/>
    </location>
</feature>
<keyword evidence="3" id="KW-0804">Transcription</keyword>
<proteinExistence type="predicted"/>
<accession>A0A9D7SWG9</accession>
<dbReference type="PANTHER" id="PTHR43280:SF2">
    <property type="entry name" value="HTH-TYPE TRANSCRIPTIONAL REGULATOR EXSA"/>
    <property type="match status" value="1"/>
</dbReference>
<gene>
    <name evidence="5" type="ORF">IPP15_11130</name>
</gene>
<dbReference type="GO" id="GO:0043565">
    <property type="term" value="F:sequence-specific DNA binding"/>
    <property type="evidence" value="ECO:0007669"/>
    <property type="project" value="InterPro"/>
</dbReference>
<protein>
    <submittedName>
        <fullName evidence="5">Helix-turn-helix transcriptional regulator</fullName>
    </submittedName>
</protein>
<dbReference type="SUPFAM" id="SSF46689">
    <property type="entry name" value="Homeodomain-like"/>
    <property type="match status" value="1"/>
</dbReference>
<dbReference type="GO" id="GO:0003700">
    <property type="term" value="F:DNA-binding transcription factor activity"/>
    <property type="evidence" value="ECO:0007669"/>
    <property type="project" value="InterPro"/>
</dbReference>
<dbReference type="Proteomes" id="UP000808337">
    <property type="component" value="Unassembled WGS sequence"/>
</dbReference>
<dbReference type="EMBL" id="JADKGY010000008">
    <property type="protein sequence ID" value="MBK9982955.1"/>
    <property type="molecule type" value="Genomic_DNA"/>
</dbReference>
<name>A0A9D7SWG9_9BACT</name>
<reference evidence="5 6" key="1">
    <citation type="submission" date="2020-10" db="EMBL/GenBank/DDBJ databases">
        <title>Connecting structure to function with the recovery of over 1000 high-quality activated sludge metagenome-assembled genomes encoding full-length rRNA genes using long-read sequencing.</title>
        <authorList>
            <person name="Singleton C.M."/>
            <person name="Petriglieri F."/>
            <person name="Kristensen J.M."/>
            <person name="Kirkegaard R.H."/>
            <person name="Michaelsen T.Y."/>
            <person name="Andersen M.H."/>
            <person name="Karst S.M."/>
            <person name="Dueholm M.S."/>
            <person name="Nielsen P.H."/>
            <person name="Albertsen M."/>
        </authorList>
    </citation>
    <scope>NUCLEOTIDE SEQUENCE [LARGE SCALE GENOMIC DNA]</scope>
    <source>
        <strain evidence="5">Ribe_18-Q3-R11-54_MAXAC.273</strain>
    </source>
</reference>
<evidence type="ECO:0000313" key="5">
    <source>
        <dbReference type="EMBL" id="MBK9982955.1"/>
    </source>
</evidence>
<evidence type="ECO:0000259" key="4">
    <source>
        <dbReference type="PROSITE" id="PS01124"/>
    </source>
</evidence>
<evidence type="ECO:0000256" key="2">
    <source>
        <dbReference type="ARBA" id="ARBA00023125"/>
    </source>
</evidence>
<dbReference type="InterPro" id="IPR018060">
    <property type="entry name" value="HTH_AraC"/>
</dbReference>
<comment type="caution">
    <text evidence="5">The sequence shown here is derived from an EMBL/GenBank/DDBJ whole genome shotgun (WGS) entry which is preliminary data.</text>
</comment>
<dbReference type="InterPro" id="IPR009057">
    <property type="entry name" value="Homeodomain-like_sf"/>
</dbReference>
<organism evidence="5 6">
    <name type="scientific">Candidatus Opimibacter skivensis</name>
    <dbReference type="NCBI Taxonomy" id="2982028"/>
    <lineage>
        <taxon>Bacteria</taxon>
        <taxon>Pseudomonadati</taxon>
        <taxon>Bacteroidota</taxon>
        <taxon>Saprospiria</taxon>
        <taxon>Saprospirales</taxon>
        <taxon>Saprospiraceae</taxon>
        <taxon>Candidatus Opimibacter</taxon>
    </lineage>
</organism>
<evidence type="ECO:0000313" key="6">
    <source>
        <dbReference type="Proteomes" id="UP000808337"/>
    </source>
</evidence>
<dbReference type="Pfam" id="PF12833">
    <property type="entry name" value="HTH_18"/>
    <property type="match status" value="1"/>
</dbReference>